<feature type="chain" id="PRO_5020347472" evidence="1">
    <location>
        <begin position="24"/>
        <end position="156"/>
    </location>
</feature>
<gene>
    <name evidence="2" type="ORF">EDC35_10749</name>
</gene>
<accession>A0A4R3MW95</accession>
<comment type="caution">
    <text evidence="2">The sequence shown here is derived from an EMBL/GenBank/DDBJ whole genome shotgun (WGS) entry which is preliminary data.</text>
</comment>
<reference evidence="2 3" key="1">
    <citation type="submission" date="2019-03" db="EMBL/GenBank/DDBJ databases">
        <title>Genomic Encyclopedia of Type Strains, Phase IV (KMG-IV): sequencing the most valuable type-strain genomes for metagenomic binning, comparative biology and taxonomic classification.</title>
        <authorList>
            <person name="Goeker M."/>
        </authorList>
    </citation>
    <scope>NUCLEOTIDE SEQUENCE [LARGE SCALE GENOMIC DNA]</scope>
    <source>
        <strain evidence="2 3">DSM 13587</strain>
    </source>
</reference>
<dbReference type="Proteomes" id="UP000295717">
    <property type="component" value="Unassembled WGS sequence"/>
</dbReference>
<dbReference type="Pfam" id="PF12098">
    <property type="entry name" value="DUF3574"/>
    <property type="match status" value="1"/>
</dbReference>
<dbReference type="EMBL" id="SMAO01000007">
    <property type="protein sequence ID" value="TCT19721.1"/>
    <property type="molecule type" value="Genomic_DNA"/>
</dbReference>
<proteinExistence type="predicted"/>
<dbReference type="RefSeq" id="WP_132977775.1">
    <property type="nucleotide sequence ID" value="NZ_SMAO01000007.1"/>
</dbReference>
<feature type="signal peptide" evidence="1">
    <location>
        <begin position="1"/>
        <end position="23"/>
    </location>
</feature>
<dbReference type="AlphaFoldDB" id="A0A4R3MW95"/>
<keyword evidence="1" id="KW-0732">Signal</keyword>
<keyword evidence="3" id="KW-1185">Reference proteome</keyword>
<sequence length="156" mass="17880">MKHLRLAMLFVLCGGLLLSNAGARDIRDEISWRSAASLYEQRFCQRQLQGELWSRTELFFGLSRSSGPDITEAEFQHFVDTEITPHFPNGLTLIDARGQYLDASQTIIQEGAKVLILLYPFERDSNQAINSIRERYKARFQQESVMRVDDTACVSF</sequence>
<name>A0A4R3MW95_9GAMM</name>
<dbReference type="InterPro" id="IPR021957">
    <property type="entry name" value="DUF3574"/>
</dbReference>
<evidence type="ECO:0000313" key="2">
    <source>
        <dbReference type="EMBL" id="TCT19721.1"/>
    </source>
</evidence>
<dbReference type="OrthoDB" id="794286at2"/>
<protein>
    <submittedName>
        <fullName evidence="2">Uncharacterized protein DUF3574</fullName>
    </submittedName>
</protein>
<evidence type="ECO:0000313" key="3">
    <source>
        <dbReference type="Proteomes" id="UP000295717"/>
    </source>
</evidence>
<evidence type="ECO:0000256" key="1">
    <source>
        <dbReference type="SAM" id="SignalP"/>
    </source>
</evidence>
<organism evidence="2 3">
    <name type="scientific">Thiobaca trueperi</name>
    <dbReference type="NCBI Taxonomy" id="127458"/>
    <lineage>
        <taxon>Bacteria</taxon>
        <taxon>Pseudomonadati</taxon>
        <taxon>Pseudomonadota</taxon>
        <taxon>Gammaproteobacteria</taxon>
        <taxon>Chromatiales</taxon>
        <taxon>Chromatiaceae</taxon>
        <taxon>Thiobaca</taxon>
    </lineage>
</organism>